<evidence type="ECO:0000256" key="1">
    <source>
        <dbReference type="SAM" id="SignalP"/>
    </source>
</evidence>
<gene>
    <name evidence="2" type="ORF">DILT_LOCUS294</name>
</gene>
<accession>A0A3P6P4D5</accession>
<dbReference type="EMBL" id="UYRU01001110">
    <property type="protein sequence ID" value="VDK31179.1"/>
    <property type="molecule type" value="Genomic_DNA"/>
</dbReference>
<feature type="signal peptide" evidence="1">
    <location>
        <begin position="1"/>
        <end position="21"/>
    </location>
</feature>
<evidence type="ECO:0008006" key="4">
    <source>
        <dbReference type="Google" id="ProtNLM"/>
    </source>
</evidence>
<dbReference type="Proteomes" id="UP000281553">
    <property type="component" value="Unassembled WGS sequence"/>
</dbReference>
<evidence type="ECO:0000313" key="2">
    <source>
        <dbReference type="EMBL" id="VDK31179.1"/>
    </source>
</evidence>
<keyword evidence="3" id="KW-1185">Reference proteome</keyword>
<dbReference type="AlphaFoldDB" id="A0A3P6P4D5"/>
<organism evidence="2 3">
    <name type="scientific">Dibothriocephalus latus</name>
    <name type="common">Fish tapeworm</name>
    <name type="synonym">Diphyllobothrium latum</name>
    <dbReference type="NCBI Taxonomy" id="60516"/>
    <lineage>
        <taxon>Eukaryota</taxon>
        <taxon>Metazoa</taxon>
        <taxon>Spiralia</taxon>
        <taxon>Lophotrochozoa</taxon>
        <taxon>Platyhelminthes</taxon>
        <taxon>Cestoda</taxon>
        <taxon>Eucestoda</taxon>
        <taxon>Diphyllobothriidea</taxon>
        <taxon>Diphyllobothriidae</taxon>
        <taxon>Dibothriocephalus</taxon>
    </lineage>
</organism>
<feature type="chain" id="PRO_5018249233" description="Receptor ligand binding region domain-containing protein" evidence="1">
    <location>
        <begin position="22"/>
        <end position="353"/>
    </location>
</feature>
<sequence length="353" mass="39319">MKSVALFSIFLLLVFQHECATAPPSGTSKLRLMFFQPSMHCLLETRVFEVFHSLMAAVKYSRKHTEGLIKEGDVQPFVKLILGCSLTEKHRMQEIVRFLKLIASDIEDFKGYTVYIGPQRGSMCALISDWVAQSKLVRAAYASLRQINYACATDGFVRFYSKIPPKRNNTDLLNNLASVTISIPSEELYKSLNIFLRQQGWKNIAILYESSELALENEAIGQTIAYLLSNAGDIKLNVILQASVQRDSDPVRIVSGLTVNCHAIFLIAHTSIGGFFLSKVKDMPIFQNGQVAIVIFDPGNVITYDSLRLWKRVLEEEPNIGAAGQSVFLMTGLSSSFGFDMKSEVLNSVGLRG</sequence>
<proteinExistence type="predicted"/>
<evidence type="ECO:0000313" key="3">
    <source>
        <dbReference type="Proteomes" id="UP000281553"/>
    </source>
</evidence>
<name>A0A3P6P4D5_DIBLA</name>
<reference evidence="2 3" key="1">
    <citation type="submission" date="2018-11" db="EMBL/GenBank/DDBJ databases">
        <authorList>
            <consortium name="Pathogen Informatics"/>
        </authorList>
    </citation>
    <scope>NUCLEOTIDE SEQUENCE [LARGE SCALE GENOMIC DNA]</scope>
</reference>
<protein>
    <recommendedName>
        <fullName evidence="4">Receptor ligand binding region domain-containing protein</fullName>
    </recommendedName>
</protein>
<keyword evidence="1" id="KW-0732">Signal</keyword>